<evidence type="ECO:0000256" key="1">
    <source>
        <dbReference type="SAM" id="Phobius"/>
    </source>
</evidence>
<keyword evidence="1" id="KW-1133">Transmembrane helix</keyword>
<dbReference type="AlphaFoldDB" id="A0A8D0HEL9"/>
<proteinExistence type="predicted"/>
<dbReference type="Proteomes" id="UP000694392">
    <property type="component" value="Unplaced"/>
</dbReference>
<reference evidence="2" key="2">
    <citation type="submission" date="2025-09" db="UniProtKB">
        <authorList>
            <consortium name="Ensembl"/>
        </authorList>
    </citation>
    <scope>IDENTIFICATION</scope>
</reference>
<dbReference type="Ensembl" id="ENSSPUT00000020689.1">
    <property type="protein sequence ID" value="ENSSPUP00000019421.1"/>
    <property type="gene ID" value="ENSSPUG00000014957.1"/>
</dbReference>
<accession>A0A8D0HEL9</accession>
<keyword evidence="1" id="KW-0812">Transmembrane</keyword>
<sequence length="87" mass="9042">MASTQVSIQGGASASAQIALVAGLALVAAVLGAVVYTYRRVRYTPLTPGISPRRWLPDHAALRLLLRRALGQTTSGESSPLLSGNVV</sequence>
<reference evidence="2" key="1">
    <citation type="submission" date="2025-08" db="UniProtKB">
        <authorList>
            <consortium name="Ensembl"/>
        </authorList>
    </citation>
    <scope>IDENTIFICATION</scope>
</reference>
<feature type="transmembrane region" description="Helical" evidence="1">
    <location>
        <begin position="16"/>
        <end position="38"/>
    </location>
</feature>
<evidence type="ECO:0000313" key="3">
    <source>
        <dbReference type="Proteomes" id="UP000694392"/>
    </source>
</evidence>
<keyword evidence="1" id="KW-0472">Membrane</keyword>
<name>A0A8D0HEL9_SPHPU</name>
<organism evidence="2 3">
    <name type="scientific">Sphenodon punctatus</name>
    <name type="common">Tuatara</name>
    <name type="synonym">Hatteria punctata</name>
    <dbReference type="NCBI Taxonomy" id="8508"/>
    <lineage>
        <taxon>Eukaryota</taxon>
        <taxon>Metazoa</taxon>
        <taxon>Chordata</taxon>
        <taxon>Craniata</taxon>
        <taxon>Vertebrata</taxon>
        <taxon>Euteleostomi</taxon>
        <taxon>Lepidosauria</taxon>
        <taxon>Sphenodontia</taxon>
        <taxon>Sphenodontidae</taxon>
        <taxon>Sphenodon</taxon>
    </lineage>
</organism>
<evidence type="ECO:0000313" key="2">
    <source>
        <dbReference type="Ensembl" id="ENSSPUP00000019421.1"/>
    </source>
</evidence>
<protein>
    <submittedName>
        <fullName evidence="2">Uncharacterized protein</fullName>
    </submittedName>
</protein>
<keyword evidence="3" id="KW-1185">Reference proteome</keyword>